<dbReference type="EMBL" id="BARW01023659">
    <property type="protein sequence ID" value="GAI98267.1"/>
    <property type="molecule type" value="Genomic_DNA"/>
</dbReference>
<dbReference type="InterPro" id="IPR001969">
    <property type="entry name" value="Aspartic_peptidase_AS"/>
</dbReference>
<evidence type="ECO:0008006" key="2">
    <source>
        <dbReference type="Google" id="ProtNLM"/>
    </source>
</evidence>
<accession>X1SYV5</accession>
<sequence length="51" mass="5653">MKKLALSTFSYQADAQGNIFPIIPLSLKVDNKKKEFLALVDSGATISVFRH</sequence>
<organism evidence="1">
    <name type="scientific">marine sediment metagenome</name>
    <dbReference type="NCBI Taxonomy" id="412755"/>
    <lineage>
        <taxon>unclassified sequences</taxon>
        <taxon>metagenomes</taxon>
        <taxon>ecological metagenomes</taxon>
    </lineage>
</organism>
<reference evidence="1" key="1">
    <citation type="journal article" date="2014" name="Front. Microbiol.">
        <title>High frequency of phylogenetically diverse reductive dehalogenase-homologous genes in deep subseafloor sedimentary metagenomes.</title>
        <authorList>
            <person name="Kawai M."/>
            <person name="Futagami T."/>
            <person name="Toyoda A."/>
            <person name="Takaki Y."/>
            <person name="Nishi S."/>
            <person name="Hori S."/>
            <person name="Arai W."/>
            <person name="Tsubouchi T."/>
            <person name="Morono Y."/>
            <person name="Uchiyama I."/>
            <person name="Ito T."/>
            <person name="Fujiyama A."/>
            <person name="Inagaki F."/>
            <person name="Takami H."/>
        </authorList>
    </citation>
    <scope>NUCLEOTIDE SEQUENCE</scope>
    <source>
        <strain evidence="1">Expedition CK06-06</strain>
    </source>
</reference>
<dbReference type="AlphaFoldDB" id="X1SYV5"/>
<feature type="non-terminal residue" evidence="1">
    <location>
        <position position="51"/>
    </location>
</feature>
<comment type="caution">
    <text evidence="1">The sequence shown here is derived from an EMBL/GenBank/DDBJ whole genome shotgun (WGS) entry which is preliminary data.</text>
</comment>
<dbReference type="PROSITE" id="PS00141">
    <property type="entry name" value="ASP_PROTEASE"/>
    <property type="match status" value="1"/>
</dbReference>
<protein>
    <recommendedName>
        <fullName evidence="2">Peptidase A2 domain-containing protein</fullName>
    </recommendedName>
</protein>
<evidence type="ECO:0000313" key="1">
    <source>
        <dbReference type="EMBL" id="GAI98267.1"/>
    </source>
</evidence>
<proteinExistence type="predicted"/>
<gene>
    <name evidence="1" type="ORF">S12H4_39190</name>
</gene>
<dbReference type="GO" id="GO:0006508">
    <property type="term" value="P:proteolysis"/>
    <property type="evidence" value="ECO:0007669"/>
    <property type="project" value="InterPro"/>
</dbReference>
<dbReference type="GO" id="GO:0004190">
    <property type="term" value="F:aspartic-type endopeptidase activity"/>
    <property type="evidence" value="ECO:0007669"/>
    <property type="project" value="InterPro"/>
</dbReference>
<name>X1SYV5_9ZZZZ</name>